<protein>
    <submittedName>
        <fullName evidence="1">Endo alpha-1,4 polygalactosaminidase</fullName>
    </submittedName>
</protein>
<reference evidence="2 4" key="2">
    <citation type="submission" date="2020-02" db="EMBL/GenBank/DDBJ databases">
        <title>The WGS of Modestobacter muralis DSM 100205.</title>
        <authorList>
            <person name="Jiang Z."/>
        </authorList>
    </citation>
    <scope>NUCLEOTIDE SEQUENCE [LARGE SCALE GENOMIC DNA]</scope>
    <source>
        <strain evidence="2 4">DSM 100205</strain>
    </source>
</reference>
<dbReference type="RefSeq" id="WP_163612254.1">
    <property type="nucleotide sequence ID" value="NZ_JAAGWB010000051.1"/>
</dbReference>
<sequence length="91" mass="9684">MHTPPGWRSGRRPPELAGAGLGFDYAVAEDCGAYDDCAVCTAGYGTVLDVEYTDEGFDAACRTPGPSVQRRDLDVTLPGDPAYVAAWCPDR</sequence>
<dbReference type="Proteomes" id="UP000471152">
    <property type="component" value="Unassembled WGS sequence"/>
</dbReference>
<dbReference type="Proteomes" id="UP000468828">
    <property type="component" value="Unassembled WGS sequence"/>
</dbReference>
<comment type="caution">
    <text evidence="1">The sequence shown here is derived from an EMBL/GenBank/DDBJ whole genome shotgun (WGS) entry which is preliminary data.</text>
</comment>
<dbReference type="EMBL" id="JAAGWB010000051">
    <property type="protein sequence ID" value="NEN52601.1"/>
    <property type="molecule type" value="Genomic_DNA"/>
</dbReference>
<proteinExistence type="predicted"/>
<evidence type="ECO:0000313" key="3">
    <source>
        <dbReference type="Proteomes" id="UP000468828"/>
    </source>
</evidence>
<dbReference type="AlphaFoldDB" id="A0A6P0EXS5"/>
<accession>A0A6P0EXS5</accession>
<organism evidence="1 3">
    <name type="scientific">Modestobacter muralis</name>
    <dbReference type="NCBI Taxonomy" id="1608614"/>
    <lineage>
        <taxon>Bacteria</taxon>
        <taxon>Bacillati</taxon>
        <taxon>Actinomycetota</taxon>
        <taxon>Actinomycetes</taxon>
        <taxon>Geodermatophilales</taxon>
        <taxon>Geodermatophilaceae</taxon>
        <taxon>Modestobacter</taxon>
    </lineage>
</organism>
<reference evidence="1 3" key="1">
    <citation type="submission" date="2020-01" db="EMBL/GenBank/DDBJ databases">
        <title>the WGS Modestobacter muralis CPCC 204518.</title>
        <authorList>
            <person name="Jiang Z."/>
        </authorList>
    </citation>
    <scope>NUCLEOTIDE SEQUENCE [LARGE SCALE GENOMIC DNA]</scope>
    <source>
        <strain evidence="1 3">DSM 100205</strain>
    </source>
</reference>
<gene>
    <name evidence="2" type="ORF">G3R41_16945</name>
    <name evidence="1" type="ORF">GCU67_16295</name>
</gene>
<evidence type="ECO:0000313" key="1">
    <source>
        <dbReference type="EMBL" id="NEK95713.1"/>
    </source>
</evidence>
<name>A0A6P0EXS5_9ACTN</name>
<keyword evidence="3" id="KW-1185">Reference proteome</keyword>
<dbReference type="EMBL" id="JAAGWH010000049">
    <property type="protein sequence ID" value="NEK95713.1"/>
    <property type="molecule type" value="Genomic_DNA"/>
</dbReference>
<evidence type="ECO:0000313" key="2">
    <source>
        <dbReference type="EMBL" id="NEN52601.1"/>
    </source>
</evidence>
<evidence type="ECO:0000313" key="4">
    <source>
        <dbReference type="Proteomes" id="UP000471152"/>
    </source>
</evidence>